<dbReference type="OrthoDB" id="6625011at2759"/>
<feature type="non-terminal residue" evidence="1">
    <location>
        <position position="96"/>
    </location>
</feature>
<dbReference type="EMBL" id="VUJU01000354">
    <property type="protein sequence ID" value="KAF0770994.1"/>
    <property type="molecule type" value="Genomic_DNA"/>
</dbReference>
<evidence type="ECO:0000313" key="1">
    <source>
        <dbReference type="EMBL" id="KAF0770994.1"/>
    </source>
</evidence>
<reference evidence="1 2" key="1">
    <citation type="submission" date="2019-08" db="EMBL/GenBank/DDBJ databases">
        <title>Whole genome of Aphis craccivora.</title>
        <authorList>
            <person name="Voronova N.V."/>
            <person name="Shulinski R.S."/>
            <person name="Bandarenka Y.V."/>
            <person name="Zhorov D.G."/>
            <person name="Warner D."/>
        </authorList>
    </citation>
    <scope>NUCLEOTIDE SEQUENCE [LARGE SCALE GENOMIC DNA]</scope>
    <source>
        <strain evidence="1">180601</strain>
        <tissue evidence="1">Whole Body</tissue>
    </source>
</reference>
<accession>A0A6G0ZK18</accession>
<dbReference type="AlphaFoldDB" id="A0A6G0ZK18"/>
<protein>
    <submittedName>
        <fullName evidence="1">Uncharacterized protein</fullName>
    </submittedName>
</protein>
<evidence type="ECO:0000313" key="2">
    <source>
        <dbReference type="Proteomes" id="UP000478052"/>
    </source>
</evidence>
<name>A0A6G0ZK18_APHCR</name>
<dbReference type="Proteomes" id="UP000478052">
    <property type="component" value="Unassembled WGS sequence"/>
</dbReference>
<proteinExistence type="predicted"/>
<gene>
    <name evidence="1" type="ORF">FWK35_00005466</name>
</gene>
<organism evidence="1 2">
    <name type="scientific">Aphis craccivora</name>
    <name type="common">Cowpea aphid</name>
    <dbReference type="NCBI Taxonomy" id="307492"/>
    <lineage>
        <taxon>Eukaryota</taxon>
        <taxon>Metazoa</taxon>
        <taxon>Ecdysozoa</taxon>
        <taxon>Arthropoda</taxon>
        <taxon>Hexapoda</taxon>
        <taxon>Insecta</taxon>
        <taxon>Pterygota</taxon>
        <taxon>Neoptera</taxon>
        <taxon>Paraneoptera</taxon>
        <taxon>Hemiptera</taxon>
        <taxon>Sternorrhyncha</taxon>
        <taxon>Aphidomorpha</taxon>
        <taxon>Aphidoidea</taxon>
        <taxon>Aphididae</taxon>
        <taxon>Aphidini</taxon>
        <taxon>Aphis</taxon>
        <taxon>Aphis</taxon>
    </lineage>
</organism>
<feature type="non-terminal residue" evidence="1">
    <location>
        <position position="1"/>
    </location>
</feature>
<comment type="caution">
    <text evidence="1">The sequence shown here is derived from an EMBL/GenBank/DDBJ whole genome shotgun (WGS) entry which is preliminary data.</text>
</comment>
<keyword evidence="2" id="KW-1185">Reference proteome</keyword>
<sequence>YLHTCSCTFPLKIKSEQFKINKFKDASNWNIWKSHMKIFMNAVRIYDLVIEKSKTSLTKPSNENKEHARKRYNVDYSIHKMANNKSQKYIIVSVNK</sequence>